<keyword evidence="4" id="KW-1185">Reference proteome</keyword>
<feature type="transmembrane region" description="Helical" evidence="2">
    <location>
        <begin position="143"/>
        <end position="162"/>
    </location>
</feature>
<dbReference type="InterPro" id="IPR036259">
    <property type="entry name" value="MFS_trans_sf"/>
</dbReference>
<evidence type="ECO:0000313" key="4">
    <source>
        <dbReference type="Proteomes" id="UP001147760"/>
    </source>
</evidence>
<dbReference type="OrthoDB" id="6499973at2759"/>
<dbReference type="InterPro" id="IPR050327">
    <property type="entry name" value="Proton-linked_MCT"/>
</dbReference>
<accession>A0A9X0BM65</accession>
<feature type="region of interest" description="Disordered" evidence="1">
    <location>
        <begin position="1"/>
        <end position="50"/>
    </location>
</feature>
<sequence length="451" mass="48838">MANISKPSSMLEEHGEQTEKNESIDQSHRHSSDEESAIGPQPNLSHIPTNTSALNRTLSAVRTRESGKDFGPPPDGGFQAWSQVALAHFVIFNTWGYINSFGVFQTYYSQTLGHPPSDISWVGSIQIFLLFFIGTFSGRATDAGYFTFTLACGAILECFSIFMTSLCTKYWQLFLAQGIGQGIGTVASLLGSLHRVPRRGGLVFPAVIMKMLPQVGYGWTIRTLGFISVATLTPCVLFLKQRLPPRKTGPIVEWAAFTELPYLLFAIGMFMNFWGLYVGFFYIGSFSRNIIGVSNDRSIDLLLVMNGVGLIGRLVPNLLADQFTGPLNLLIPFSFATALVGYCWAAVNGMSGLWTFAAFYGLFAAGIQSLFPATLSTLTTDMKKIGVRMGMVLSVVAVAALIGSPIAGELVVRGDGNYLYAQMFMGSAILLGGLTLIGARVTKVGTGLTRV</sequence>
<organism evidence="3 4">
    <name type="scientific">Penicillium desertorum</name>
    <dbReference type="NCBI Taxonomy" id="1303715"/>
    <lineage>
        <taxon>Eukaryota</taxon>
        <taxon>Fungi</taxon>
        <taxon>Dikarya</taxon>
        <taxon>Ascomycota</taxon>
        <taxon>Pezizomycotina</taxon>
        <taxon>Eurotiomycetes</taxon>
        <taxon>Eurotiomycetidae</taxon>
        <taxon>Eurotiales</taxon>
        <taxon>Aspergillaceae</taxon>
        <taxon>Penicillium</taxon>
    </lineage>
</organism>
<feature type="transmembrane region" description="Helical" evidence="2">
    <location>
        <begin position="303"/>
        <end position="320"/>
    </location>
</feature>
<dbReference type="EMBL" id="JAPWDO010000004">
    <property type="protein sequence ID" value="KAJ5472460.1"/>
    <property type="molecule type" value="Genomic_DNA"/>
</dbReference>
<feature type="transmembrane region" description="Helical" evidence="2">
    <location>
        <begin position="119"/>
        <end position="137"/>
    </location>
</feature>
<evidence type="ECO:0000256" key="2">
    <source>
        <dbReference type="SAM" id="Phobius"/>
    </source>
</evidence>
<feature type="transmembrane region" description="Helical" evidence="2">
    <location>
        <begin position="80"/>
        <end position="98"/>
    </location>
</feature>
<dbReference type="Gene3D" id="1.20.1250.20">
    <property type="entry name" value="MFS general substrate transporter like domains"/>
    <property type="match status" value="1"/>
</dbReference>
<comment type="caution">
    <text evidence="3">The sequence shown here is derived from an EMBL/GenBank/DDBJ whole genome shotgun (WGS) entry which is preliminary data.</text>
</comment>
<feature type="transmembrane region" description="Helical" evidence="2">
    <location>
        <begin position="327"/>
        <end position="347"/>
    </location>
</feature>
<dbReference type="AlphaFoldDB" id="A0A9X0BM65"/>
<dbReference type="PANTHER" id="PTHR11360">
    <property type="entry name" value="MONOCARBOXYLATE TRANSPORTER"/>
    <property type="match status" value="1"/>
</dbReference>
<dbReference type="SUPFAM" id="SSF103473">
    <property type="entry name" value="MFS general substrate transporter"/>
    <property type="match status" value="1"/>
</dbReference>
<proteinExistence type="predicted"/>
<gene>
    <name evidence="3" type="ORF">N7530_006461</name>
</gene>
<evidence type="ECO:0000256" key="1">
    <source>
        <dbReference type="SAM" id="MobiDB-lite"/>
    </source>
</evidence>
<feature type="transmembrane region" description="Helical" evidence="2">
    <location>
        <begin position="353"/>
        <end position="373"/>
    </location>
</feature>
<keyword evidence="2" id="KW-0472">Membrane</keyword>
<feature type="transmembrane region" description="Helical" evidence="2">
    <location>
        <begin position="260"/>
        <end position="283"/>
    </location>
</feature>
<feature type="compositionally biased region" description="Basic and acidic residues" evidence="1">
    <location>
        <begin position="11"/>
        <end position="33"/>
    </location>
</feature>
<dbReference type="PANTHER" id="PTHR11360:SF130">
    <property type="entry name" value="MAJOR FACILITATOR SUPERFAMILY (MFS) PROFILE DOMAIN-CONTAINING PROTEIN-RELATED"/>
    <property type="match status" value="1"/>
</dbReference>
<reference evidence="3" key="2">
    <citation type="journal article" date="2023" name="IMA Fungus">
        <title>Comparative genomic study of the Penicillium genus elucidates a diverse pangenome and 15 lateral gene transfer events.</title>
        <authorList>
            <person name="Petersen C."/>
            <person name="Sorensen T."/>
            <person name="Nielsen M.R."/>
            <person name="Sondergaard T.E."/>
            <person name="Sorensen J.L."/>
            <person name="Fitzpatrick D.A."/>
            <person name="Frisvad J.C."/>
            <person name="Nielsen K.L."/>
        </authorList>
    </citation>
    <scope>NUCLEOTIDE SEQUENCE</scope>
    <source>
        <strain evidence="3">IBT 17660</strain>
    </source>
</reference>
<feature type="transmembrane region" description="Helical" evidence="2">
    <location>
        <begin position="419"/>
        <end position="441"/>
    </location>
</feature>
<reference evidence="3" key="1">
    <citation type="submission" date="2022-12" db="EMBL/GenBank/DDBJ databases">
        <authorList>
            <person name="Petersen C."/>
        </authorList>
    </citation>
    <scope>NUCLEOTIDE SEQUENCE</scope>
    <source>
        <strain evidence="3">IBT 17660</strain>
    </source>
</reference>
<protein>
    <recommendedName>
        <fullName evidence="5">Major facilitator superfamily (MFS) profile domain-containing protein</fullName>
    </recommendedName>
</protein>
<feature type="transmembrane region" description="Helical" evidence="2">
    <location>
        <begin position="216"/>
        <end position="239"/>
    </location>
</feature>
<name>A0A9X0BM65_9EURO</name>
<dbReference type="Proteomes" id="UP001147760">
    <property type="component" value="Unassembled WGS sequence"/>
</dbReference>
<keyword evidence="2" id="KW-0812">Transmembrane</keyword>
<evidence type="ECO:0008006" key="5">
    <source>
        <dbReference type="Google" id="ProtNLM"/>
    </source>
</evidence>
<keyword evidence="2" id="KW-1133">Transmembrane helix</keyword>
<evidence type="ECO:0000313" key="3">
    <source>
        <dbReference type="EMBL" id="KAJ5472460.1"/>
    </source>
</evidence>
<feature type="transmembrane region" description="Helical" evidence="2">
    <location>
        <begin position="385"/>
        <end position="407"/>
    </location>
</feature>